<proteinExistence type="predicted"/>
<accession>A0A4P8XJP1</accession>
<name>A0A4P8XJP1_9BACL</name>
<dbReference type="Proteomes" id="UP000300879">
    <property type="component" value="Chromosome"/>
</dbReference>
<dbReference type="Pfam" id="PF09664">
    <property type="entry name" value="DUF2399"/>
    <property type="match status" value="1"/>
</dbReference>
<evidence type="ECO:0000313" key="2">
    <source>
        <dbReference type="EMBL" id="QCT01591.1"/>
    </source>
</evidence>
<feature type="domain" description="DUF2399" evidence="1">
    <location>
        <begin position="142"/>
        <end position="289"/>
    </location>
</feature>
<sequence>MWMASFSSSEFFLKYMWEERRSQSMPVIKAAADWDSVKAIPQMDIILKQMSQLWAPHYPYRSGQPSYILSENVQRIQLGELKAEEALKKAQSESESWMTSRILSRRPIFWLTMKREHPVWRAAADEQCVMNMPMRELIKVNRVTAAAAAGAGHAPSVYVVENSGVFSALLDAVPDASLVCTHGQFKLAGLYLLDLLAKAGHTLFYSGDFDPEGLAMAVRFKERYGEQAQLWRMSIDDFHASSPVVELGDRESKLHSLLDSELGKVAQAVKETGRAGYQEGIVTLLIEDLRNRRMFNNV</sequence>
<dbReference type="EMBL" id="CP040396">
    <property type="protein sequence ID" value="QCT01591.1"/>
    <property type="molecule type" value="Genomic_DNA"/>
</dbReference>
<keyword evidence="3" id="KW-1185">Reference proteome</keyword>
<dbReference type="InterPro" id="IPR024465">
    <property type="entry name" value="DUF2399"/>
</dbReference>
<dbReference type="AlphaFoldDB" id="A0A4P8XJP1"/>
<organism evidence="2 3">
    <name type="scientific">Paenibacillus algicola</name>
    <dbReference type="NCBI Taxonomy" id="2565926"/>
    <lineage>
        <taxon>Bacteria</taxon>
        <taxon>Bacillati</taxon>
        <taxon>Bacillota</taxon>
        <taxon>Bacilli</taxon>
        <taxon>Bacillales</taxon>
        <taxon>Paenibacillaceae</taxon>
        <taxon>Paenibacillus</taxon>
    </lineage>
</organism>
<dbReference type="SUPFAM" id="SSF53850">
    <property type="entry name" value="Periplasmic binding protein-like II"/>
    <property type="match status" value="1"/>
</dbReference>
<evidence type="ECO:0000259" key="1">
    <source>
        <dbReference type="Pfam" id="PF09664"/>
    </source>
</evidence>
<dbReference type="KEGG" id="palo:E6C60_0870"/>
<gene>
    <name evidence="2" type="ORF">E6C60_0870</name>
</gene>
<evidence type="ECO:0000313" key="3">
    <source>
        <dbReference type="Proteomes" id="UP000300879"/>
    </source>
</evidence>
<reference evidence="2 3" key="1">
    <citation type="submission" date="2019-05" db="EMBL/GenBank/DDBJ databases">
        <authorList>
            <person name="Chen C."/>
        </authorList>
    </citation>
    <scope>NUCLEOTIDE SEQUENCE [LARGE SCALE GENOMIC DNA]</scope>
    <source>
        <strain evidence="2 3">HB172198</strain>
    </source>
</reference>
<protein>
    <recommendedName>
        <fullName evidence="1">DUF2399 domain-containing protein</fullName>
    </recommendedName>
</protein>